<dbReference type="Proteomes" id="UP000008827">
    <property type="component" value="Chromosome 16"/>
</dbReference>
<reference evidence="4" key="3">
    <citation type="submission" date="2018-07" db="EMBL/GenBank/DDBJ databases">
        <title>WGS assembly of Glycine max.</title>
        <authorList>
            <person name="Schmutz J."/>
            <person name="Cannon S."/>
            <person name="Schlueter J."/>
            <person name="Ma J."/>
            <person name="Mitros T."/>
            <person name="Nelson W."/>
            <person name="Hyten D."/>
            <person name="Song Q."/>
            <person name="Thelen J."/>
            <person name="Cheng J."/>
            <person name="Xu D."/>
            <person name="Hellsten U."/>
            <person name="May G."/>
            <person name="Yu Y."/>
            <person name="Sakurai T."/>
            <person name="Umezawa T."/>
            <person name="Bhattacharyya M."/>
            <person name="Sandhu D."/>
            <person name="Valliyodan B."/>
            <person name="Lindquist E."/>
            <person name="Peto M."/>
            <person name="Grant D."/>
            <person name="Shu S."/>
            <person name="Goodstein D."/>
            <person name="Barry K."/>
            <person name="Futrell-Griggs M."/>
            <person name="Abernathy B."/>
            <person name="Du J."/>
            <person name="Tian Z."/>
            <person name="Zhu L."/>
            <person name="Gill N."/>
            <person name="Joshi T."/>
            <person name="Libault M."/>
            <person name="Sethuraman A."/>
            <person name="Zhang X."/>
            <person name="Shinozaki K."/>
            <person name="Nguyen H."/>
            <person name="Wing R."/>
            <person name="Cregan P."/>
            <person name="Specht J."/>
            <person name="Grimwood J."/>
            <person name="Rokhsar D."/>
            <person name="Stacey G."/>
            <person name="Shoemaker R."/>
            <person name="Jackson S."/>
        </authorList>
    </citation>
    <scope>NUCLEOTIDE SEQUENCE</scope>
    <source>
        <tissue evidence="4">Callus</tissue>
    </source>
</reference>
<dbReference type="SMR" id="A0A0R0FZA3"/>
<accession>A0A0R0FZA3</accession>
<dbReference type="NCBIfam" id="TIGR00756">
    <property type="entry name" value="PPR"/>
    <property type="match status" value="5"/>
</dbReference>
<dbReference type="Gene3D" id="1.25.40.10">
    <property type="entry name" value="Tetratricopeptide repeat domain"/>
    <property type="match status" value="4"/>
</dbReference>
<dbReference type="EnsemblPlants" id="KRH08627">
    <property type="protein sequence ID" value="KRH08627"/>
    <property type="gene ID" value="GLYMA_16G162000"/>
</dbReference>
<evidence type="ECO:0000256" key="3">
    <source>
        <dbReference type="PROSITE-ProRule" id="PRU00708"/>
    </source>
</evidence>
<comment type="similarity">
    <text evidence="1">Belongs to the PPR family. P subfamily.</text>
</comment>
<dbReference type="InParanoid" id="A0A0R0FZA3"/>
<feature type="repeat" description="PPR" evidence="3">
    <location>
        <begin position="205"/>
        <end position="239"/>
    </location>
</feature>
<evidence type="ECO:0000256" key="2">
    <source>
        <dbReference type="ARBA" id="ARBA00022737"/>
    </source>
</evidence>
<feature type="repeat" description="PPR" evidence="3">
    <location>
        <begin position="366"/>
        <end position="390"/>
    </location>
</feature>
<name>A0A0R0FZA3_SOYBN</name>
<keyword evidence="2" id="KW-0677">Repeat</keyword>
<reference evidence="4 5" key="1">
    <citation type="journal article" date="2010" name="Nature">
        <title>Genome sequence of the palaeopolyploid soybean.</title>
        <authorList>
            <person name="Schmutz J."/>
            <person name="Cannon S.B."/>
            <person name="Schlueter J."/>
            <person name="Ma J."/>
            <person name="Mitros T."/>
            <person name="Nelson W."/>
            <person name="Hyten D.L."/>
            <person name="Song Q."/>
            <person name="Thelen J.J."/>
            <person name="Cheng J."/>
            <person name="Xu D."/>
            <person name="Hellsten U."/>
            <person name="May G.D."/>
            <person name="Yu Y."/>
            <person name="Sakurai T."/>
            <person name="Umezawa T."/>
            <person name="Bhattacharyya M.K."/>
            <person name="Sandhu D."/>
            <person name="Valliyodan B."/>
            <person name="Lindquist E."/>
            <person name="Peto M."/>
            <person name="Grant D."/>
            <person name="Shu S."/>
            <person name="Goodstein D."/>
            <person name="Barry K."/>
            <person name="Futrell-Griggs M."/>
            <person name="Abernathy B."/>
            <person name="Du J."/>
            <person name="Tian Z."/>
            <person name="Zhu L."/>
            <person name="Gill N."/>
            <person name="Joshi T."/>
            <person name="Libault M."/>
            <person name="Sethuraman A."/>
            <person name="Zhang X.-C."/>
            <person name="Shinozaki K."/>
            <person name="Nguyen H.T."/>
            <person name="Wing R.A."/>
            <person name="Cregan P."/>
            <person name="Specht J."/>
            <person name="Grimwood J."/>
            <person name="Rokhsar D."/>
            <person name="Stacey G."/>
            <person name="Shoemaker R.C."/>
            <person name="Jackson S.A."/>
        </authorList>
    </citation>
    <scope>NUCLEOTIDE SEQUENCE</scope>
    <source>
        <strain evidence="5">cv. Williams 82</strain>
        <tissue evidence="4">Callus</tissue>
    </source>
</reference>
<reference evidence="5" key="2">
    <citation type="submission" date="2018-02" db="UniProtKB">
        <authorList>
            <consortium name="EnsemblPlants"/>
        </authorList>
    </citation>
    <scope>IDENTIFICATION</scope>
    <source>
        <strain evidence="5">Williams 82</strain>
    </source>
</reference>
<organism evidence="4">
    <name type="scientific">Glycine max</name>
    <name type="common">Soybean</name>
    <name type="synonym">Glycine hispida</name>
    <dbReference type="NCBI Taxonomy" id="3847"/>
    <lineage>
        <taxon>Eukaryota</taxon>
        <taxon>Viridiplantae</taxon>
        <taxon>Streptophyta</taxon>
        <taxon>Embryophyta</taxon>
        <taxon>Tracheophyta</taxon>
        <taxon>Spermatophyta</taxon>
        <taxon>Magnoliopsida</taxon>
        <taxon>eudicotyledons</taxon>
        <taxon>Gunneridae</taxon>
        <taxon>Pentapetalae</taxon>
        <taxon>rosids</taxon>
        <taxon>fabids</taxon>
        <taxon>Fabales</taxon>
        <taxon>Fabaceae</taxon>
        <taxon>Papilionoideae</taxon>
        <taxon>50 kb inversion clade</taxon>
        <taxon>NPAAA clade</taxon>
        <taxon>indigoferoid/millettioid clade</taxon>
        <taxon>Phaseoleae</taxon>
        <taxon>Glycine</taxon>
        <taxon>Glycine subgen. Soja</taxon>
    </lineage>
</organism>
<dbReference type="Pfam" id="PF13041">
    <property type="entry name" value="PPR_2"/>
    <property type="match status" value="3"/>
</dbReference>
<dbReference type="Gramene" id="KRH08627">
    <property type="protein sequence ID" value="KRH08627"/>
    <property type="gene ID" value="GLYMA_16G162000"/>
</dbReference>
<dbReference type="Pfam" id="PF12854">
    <property type="entry name" value="PPR_1"/>
    <property type="match status" value="1"/>
</dbReference>
<dbReference type="PaxDb" id="3847-GLYMA16G27794.1"/>
<feature type="repeat" description="PPR" evidence="3">
    <location>
        <begin position="88"/>
        <end position="122"/>
    </location>
</feature>
<dbReference type="InterPro" id="IPR002885">
    <property type="entry name" value="PPR_rpt"/>
</dbReference>
<gene>
    <name evidence="4" type="ORF">GLYMA_16G162000</name>
</gene>
<dbReference type="PROSITE" id="PS51375">
    <property type="entry name" value="PPR"/>
    <property type="match status" value="5"/>
</dbReference>
<evidence type="ECO:0000256" key="1">
    <source>
        <dbReference type="ARBA" id="ARBA00007626"/>
    </source>
</evidence>
<evidence type="ECO:0000313" key="5">
    <source>
        <dbReference type="EnsemblPlants" id="KRH08627"/>
    </source>
</evidence>
<keyword evidence="6" id="KW-1185">Reference proteome</keyword>
<dbReference type="EMBL" id="CM000849">
    <property type="protein sequence ID" value="KRH08627.1"/>
    <property type="molecule type" value="Genomic_DNA"/>
</dbReference>
<feature type="repeat" description="PPR" evidence="3">
    <location>
        <begin position="278"/>
        <end position="312"/>
    </location>
</feature>
<evidence type="ECO:0000313" key="4">
    <source>
        <dbReference type="EMBL" id="KRH08627.1"/>
    </source>
</evidence>
<feature type="repeat" description="PPR" evidence="3">
    <location>
        <begin position="240"/>
        <end position="277"/>
    </location>
</feature>
<dbReference type="PANTHER" id="PTHR47941">
    <property type="entry name" value="PENTATRICOPEPTIDE REPEAT-CONTAINING PROTEIN 3, MITOCHONDRIAL"/>
    <property type="match status" value="1"/>
</dbReference>
<proteinExistence type="inferred from homology"/>
<dbReference type="Pfam" id="PF01535">
    <property type="entry name" value="PPR"/>
    <property type="match status" value="1"/>
</dbReference>
<protein>
    <recommendedName>
        <fullName evidence="7">Pentacotripeptide-repeat region of PRORP domain-containing protein</fullName>
    </recommendedName>
</protein>
<evidence type="ECO:0008006" key="7">
    <source>
        <dbReference type="Google" id="ProtNLM"/>
    </source>
</evidence>
<dbReference type="InterPro" id="IPR011990">
    <property type="entry name" value="TPR-like_helical_dom_sf"/>
</dbReference>
<dbReference type="SUPFAM" id="SSF47741">
    <property type="entry name" value="CO dehydrogenase ISP C-domain like"/>
    <property type="match status" value="1"/>
</dbReference>
<dbReference type="OMA" id="YAPNDCT"/>
<dbReference type="AlphaFoldDB" id="A0A0R0FZA3"/>
<sequence>MSLSFSLSRRLSSFLPNPIFPLCFHSQPPSIDNVVDDAVSQFNRMLLMRHTPPIIKFNKILGSPVKMKYYPAAISLSKQMEVKGIEPNLVTLNILINCFCHLGHMAFSFSVLGKILKLGYQPNTLTLTTLIKGLCLKDEVRKSLHFHDKLVAQGFQINHVSCGTLLNGLCKIGEMRGANEVAEDKLVNEAYDLYSEMDVRGNFPNVITYHTLICGFCLAGQLMEAFGLLKEMILKNIDPDVYTYNILMDALCKEGKSKRVDEDMNLLKERLKTNMVPNTMTYSSLVDGLCKSGRKSYALDLIDEIHRRRQPADVVTYTSLLDENEGTENSAKCVHTQYLTGCVKGGRLKNAQEFFQHLLVKGYCIDVWTYTVMISGLCKEGMLDEALAMK</sequence>
<evidence type="ECO:0000313" key="6">
    <source>
        <dbReference type="Proteomes" id="UP000008827"/>
    </source>
</evidence>
<dbReference type="InterPro" id="IPR036884">
    <property type="entry name" value="2Fe-2S-bd_dom_sf"/>
</dbReference>